<feature type="region of interest" description="Disordered" evidence="1">
    <location>
        <begin position="882"/>
        <end position="913"/>
    </location>
</feature>
<feature type="compositionally biased region" description="Basic and acidic residues" evidence="1">
    <location>
        <begin position="1383"/>
        <end position="1396"/>
    </location>
</feature>
<feature type="compositionally biased region" description="Basic and acidic residues" evidence="1">
    <location>
        <begin position="626"/>
        <end position="640"/>
    </location>
</feature>
<feature type="compositionally biased region" description="Basic and acidic residues" evidence="1">
    <location>
        <begin position="1238"/>
        <end position="1248"/>
    </location>
</feature>
<feature type="compositionally biased region" description="Polar residues" evidence="1">
    <location>
        <begin position="2206"/>
        <end position="2218"/>
    </location>
</feature>
<feature type="compositionally biased region" description="Low complexity" evidence="1">
    <location>
        <begin position="1358"/>
        <end position="1368"/>
    </location>
</feature>
<feature type="compositionally biased region" description="Low complexity" evidence="1">
    <location>
        <begin position="1969"/>
        <end position="1981"/>
    </location>
</feature>
<feature type="region of interest" description="Disordered" evidence="1">
    <location>
        <begin position="1549"/>
        <end position="1817"/>
    </location>
</feature>
<feature type="region of interest" description="Disordered" evidence="1">
    <location>
        <begin position="925"/>
        <end position="1058"/>
    </location>
</feature>
<feature type="compositionally biased region" description="Low complexity" evidence="1">
    <location>
        <begin position="605"/>
        <end position="625"/>
    </location>
</feature>
<feature type="compositionally biased region" description="Acidic residues" evidence="1">
    <location>
        <begin position="1118"/>
        <end position="1133"/>
    </location>
</feature>
<feature type="region of interest" description="Disordered" evidence="1">
    <location>
        <begin position="485"/>
        <end position="581"/>
    </location>
</feature>
<feature type="compositionally biased region" description="Basic and acidic residues" evidence="1">
    <location>
        <begin position="1634"/>
        <end position="1650"/>
    </location>
</feature>
<feature type="region of interest" description="Disordered" evidence="1">
    <location>
        <begin position="1426"/>
        <end position="1537"/>
    </location>
</feature>
<sequence>MDSFDSSEFPALNFDTEFESVLTPASVPVNGNGASSSSTFHLPAGSSTFGISPLCTGCQKYKLEMERMDQEHRTNFQFLKKKIIGTDLVIRRFKSKQDESEAQVGMVESLKKKLVQANRDSTLLSEQLRSTVESIKPLEEDKTRLEGVVRRKDVEIQNLHTRLKAEEAFKTQKTAWDERNFNMAQTVAGLEKKNYSLNTRNRVLESKMSDLEHENKSLNMRCSFSNRKLEEMSTVLKNAEVEVKKLWALCKSNGLVQGKRPAVVPQRLKSLMRKFSSGQGKRQAEEESRAEDKDSDEDTSALLEDMVSDHEDDSCLESIADDLDSVASGDEGSPRGEMNETLKNSVDSSAGKSILSTHCVPGNSVSNSGPTSGGNSVSNCGHTLVSLKGRDRKKKEVIGNKSNRDGQRGKLIGVGRKESGSEDEAAKTADKNCVNTNLKGKVGQGSSKVHILPFSIKPHSSVMGAKSVGKRAPLIKSCVKELGESAAQTLPAKDSLQQQRSDKENEAGDRDDDDEESDWEDELGAADCFNNDVGMEKEEEEETAHGAIQPRGKSPGVGDDGEEEDEDMEEEERSPSVSLEAVFSFAHIENILSPLAPTPSPSPRPRSVSPVSRRRSPSPCSTSRTNRPDTEAGNTRRDNETPPPPRHSADVHGTGVKVKSTSADVSKSSPHARSEAEAELAAVLSETKADEGCGNVVDAEVEGILAGGSVVRGGEMTTKMMTSVEPKASLIQRREIEAEGEEGTVEGKEQGAMLFSGSDSQDVERPSVFSMSSAAAGAVRNNETLTSSAAASASETCATLTPSDSSQGQGRVVCPSSSSSALVVGGRDASLRRETTTTTSISSTTPITTTSTVTSSVCAEVDGTVTTTTAAASGAATSIGASVEGNSTMSAPPNDAVNNSGNESASSDLVRLDAVDDESALDDFLFCSSSSNDGPREKTASGVKDGEKRTSGAKDREETASGAKDGEMEYGSEMEGASCAVDHRHTGGGEGHPSVAAGEPVAVESGSGKRNPSTDLTEVMGDISDLSSVDEDDDDDYSNSDNDDGRVASADYSGKKKKLLVNKSATSSGLKEVCGGKSVISGVKTKGRVGARVKKTPVKTSVPKGPGSTNTLTKSAEVIEELSDLSSDSDDDDNKGVVGSVKDVKNSGAKRTVAVSLSSGDKEEVIRKHVTPAVSSEGKNRNLSSVIERSASSSTPPVPSCDTSSSSSSRVGRGKSPAVSVINDPKEDVPSLCVKRGSKADSSGKKDCGSGGGGRKGTGSVKTVTTKGKLMLKEQGLCLSSDSDDESGNESGSAMMGSGGKIEDSACGVSENGHADAAVSPAAPRDTSSKVVSTPADVETGAPTCVVQSVGRRRSSRLSESSVTSTTTQLGEPEAQISSKRKGGSDEAGRTERGEHVLSLVASPGLKTAGSSVQLCGIGRAVAGRKDISQEKQSSEQPARPTINTHPPTDKTHPSTTDDKNLNAESHFTSTHRENEVSSGHLKNTESPSEGKSQSVSESSNAAACQKDANVRKTLPVKPLNSDAESPQGSQRKLQMAYAAQQLSKMIANAKNSISKRKKAKEKMTAKMDTSIGTARAAMMRRTRGNDRRMEAEEEEKAEDDPHGCTSGFKQAVDSDNDVDSSVAEVSQEEGDVLNDKKISLTKEHEKLQDVPKSGKGVKTQPLTDDKSLNADSHITNSHSENEATSEHLKKSGKDEDMVSAAELTRENSGAVVSGKVPRKKTRRRIVTASKAKKDLSVSGIGVVASSKAHSSQAKTTNAVVKPNDSDVNSSDLDTSSLSSDSEVGAADLSSPRRRRPLPGSKRKSEDDSKFLNSADALSCDSEEKTLPLMKEESNIISIKEDAVSSVASSLKTPKTSVLIDHGDVKRNDSSRLKQKRSKLQSFRNNGGCVGSGSSVDPSKIKSKEFVSTSSEGESSDELERQQRADDTSVDPSCSKSNGDPSCGKSNGDPSCGKSNGDPSHGKSNVDGPVSESASSPVSSSQVFGQTENTLSFTTIDRYESSEGPQPRQRIVRSFLSLGFSVDVGEKEAMQTESDSDNETCDVDQKDDSPPSLTQSGSSVKASENSAFSIVKSPMKRSTCEVNSSSNADAADISVKGNSIYSGMSINGLEHSQPTKSSGSKRNESCTVNTSDPSTHASPARKELLFRDVKRQNKASSVTEGLGNDSEAGGGGGTVKKGRHNESNRKTQPLTFINFVKSDSLLPQGASVSGEQTATDGSKVNEEGPGEVPTPVYETENSADKGLSQEEHGSGMVAASLKRKRSDDDDDKLSQSEGCLSNDDGPSVSSPPKHAKLSHDDFEVAALSQAFSFFDLPRIVSPLAPTPSPSADRMSRRQSPNPPKMPLLAAETTEPGDKISTTTTTGSTSSTSTSAGGRTGMKAAPGSLSQQMLEAKKVLARRKLAQTEKQSCPVVRNQRSATAAGKESGKSKQGQGWRGPPGPAVWLTRGIVVAEAVDKYLRTKTNNVFDQLLSACESTEGIIGRSFVSKEERAIGDLVLRCFQEEQPLDKSVLFSRVWTSIFSHDSLPQHARLALCRLFTLLCMDQGDLEQVRVLMYNMAWCGYLDVVRLTLSVVGVWPATLASSFLAGCSAIGDVLGLVLRDKARGSPELFQQTCCVMRRLCGWDLQQKVRSAESLLKSLLDKGKFWSSVEGKNVQRQGGLFELAKAVELLAVHQGSQWTEDQLMKKTMVSVAMRWERKAKDGGLEPQYIVFLWKIFRSVVAVQPLTSNSQGTILGQVFNKFISKKPGVLEVELECVEALLEMLPLCADKGLEILNRWLAGNRKRCPNQTFAKIMQAKSLLSLKKAK</sequence>
<feature type="region of interest" description="Disordered" evidence="1">
    <location>
        <begin position="2027"/>
        <end position="2293"/>
    </location>
</feature>
<evidence type="ECO:0000256" key="1">
    <source>
        <dbReference type="SAM" id="MobiDB-lite"/>
    </source>
</evidence>
<feature type="compositionally biased region" description="Low complexity" evidence="1">
    <location>
        <begin position="788"/>
        <end position="801"/>
    </location>
</feature>
<feature type="compositionally biased region" description="Polar residues" evidence="1">
    <location>
        <begin position="1930"/>
        <end position="1958"/>
    </location>
</feature>
<feature type="region of interest" description="Disordered" evidence="1">
    <location>
        <begin position="593"/>
        <end position="676"/>
    </location>
</feature>
<protein>
    <submittedName>
        <fullName evidence="3">Serine-rich adhesin for platelets</fullName>
    </submittedName>
</protein>
<feature type="compositionally biased region" description="Low complexity" evidence="1">
    <location>
        <begin position="1192"/>
        <end position="1217"/>
    </location>
</feature>
<feature type="compositionally biased region" description="Basic residues" evidence="1">
    <location>
        <begin position="1717"/>
        <end position="1726"/>
    </location>
</feature>
<dbReference type="Proteomes" id="UP000694888">
    <property type="component" value="Unplaced"/>
</dbReference>
<feature type="compositionally biased region" description="Low complexity" evidence="1">
    <location>
        <begin position="2356"/>
        <end position="2372"/>
    </location>
</feature>
<accession>A0ABM0K7H3</accession>
<feature type="compositionally biased region" description="Polar residues" evidence="1">
    <location>
        <begin position="1670"/>
        <end position="1679"/>
    </location>
</feature>
<evidence type="ECO:0000313" key="3">
    <source>
        <dbReference type="RefSeq" id="XP_005110579.2"/>
    </source>
</evidence>
<feature type="compositionally biased region" description="Basic and acidic residues" evidence="1">
    <location>
        <begin position="1448"/>
        <end position="1462"/>
    </location>
</feature>
<feature type="compositionally biased region" description="Polar residues" evidence="1">
    <location>
        <begin position="1181"/>
        <end position="1191"/>
    </location>
</feature>
<feature type="compositionally biased region" description="Basic and acidic residues" evidence="1">
    <location>
        <begin position="1918"/>
        <end position="1927"/>
    </location>
</feature>
<evidence type="ECO:0000313" key="2">
    <source>
        <dbReference type="Proteomes" id="UP000694888"/>
    </source>
</evidence>
<feature type="compositionally biased region" description="Basic and acidic residues" evidence="1">
    <location>
        <begin position="415"/>
        <end position="430"/>
    </location>
</feature>
<feature type="compositionally biased region" description="Basic and acidic residues" evidence="1">
    <location>
        <begin position="1680"/>
        <end position="1697"/>
    </location>
</feature>
<feature type="region of interest" description="Disordered" evidence="1">
    <location>
        <begin position="324"/>
        <end position="445"/>
    </location>
</feature>
<feature type="compositionally biased region" description="Polar residues" evidence="1">
    <location>
        <begin position="341"/>
        <end position="356"/>
    </location>
</feature>
<gene>
    <name evidence="3" type="primary">LOC101850915</name>
</gene>
<feature type="compositionally biased region" description="Polar residues" evidence="1">
    <location>
        <begin position="2051"/>
        <end position="2068"/>
    </location>
</feature>
<feature type="compositionally biased region" description="Polar residues" evidence="1">
    <location>
        <begin position="1435"/>
        <end position="1447"/>
    </location>
</feature>
<feature type="compositionally biased region" description="Acidic residues" evidence="1">
    <location>
        <begin position="509"/>
        <end position="524"/>
    </location>
</feature>
<feature type="compositionally biased region" description="Low complexity" evidence="1">
    <location>
        <begin position="836"/>
        <end position="854"/>
    </location>
</feature>
<feature type="region of interest" description="Disordered" evidence="1">
    <location>
        <begin position="1091"/>
        <end position="1412"/>
    </location>
</feature>
<feature type="compositionally biased region" description="Polar residues" evidence="1">
    <location>
        <begin position="802"/>
        <end position="821"/>
    </location>
</feature>
<feature type="region of interest" description="Disordered" evidence="1">
    <location>
        <begin position="2405"/>
        <end position="2437"/>
    </location>
</feature>
<feature type="compositionally biased region" description="Acidic residues" evidence="1">
    <location>
        <begin position="1028"/>
        <end position="1042"/>
    </location>
</feature>
<feature type="compositionally biased region" description="Polar residues" evidence="1">
    <location>
        <begin position="884"/>
        <end position="907"/>
    </location>
</feature>
<reference evidence="3" key="1">
    <citation type="submission" date="2025-08" db="UniProtKB">
        <authorList>
            <consortium name="RefSeq"/>
        </authorList>
    </citation>
    <scope>IDENTIFICATION</scope>
</reference>
<feature type="compositionally biased region" description="Basic and acidic residues" evidence="1">
    <location>
        <begin position="1861"/>
        <end position="1872"/>
    </location>
</feature>
<feature type="region of interest" description="Disordered" evidence="1">
    <location>
        <begin position="2315"/>
        <end position="2385"/>
    </location>
</feature>
<feature type="compositionally biased region" description="Acidic residues" evidence="1">
    <location>
        <begin position="559"/>
        <end position="572"/>
    </location>
</feature>
<feature type="compositionally biased region" description="Polar residues" evidence="1">
    <location>
        <begin position="1523"/>
        <end position="1533"/>
    </location>
</feature>
<feature type="compositionally biased region" description="Basic and acidic residues" evidence="1">
    <location>
        <begin position="282"/>
        <end position="292"/>
    </location>
</feature>
<keyword evidence="2" id="KW-1185">Reference proteome</keyword>
<feature type="compositionally biased region" description="Low complexity" evidence="1">
    <location>
        <begin position="1486"/>
        <end position="1500"/>
    </location>
</feature>
<organism evidence="2 3">
    <name type="scientific">Aplysia californica</name>
    <name type="common">California sea hare</name>
    <dbReference type="NCBI Taxonomy" id="6500"/>
    <lineage>
        <taxon>Eukaryota</taxon>
        <taxon>Metazoa</taxon>
        <taxon>Spiralia</taxon>
        <taxon>Lophotrochozoa</taxon>
        <taxon>Mollusca</taxon>
        <taxon>Gastropoda</taxon>
        <taxon>Heterobranchia</taxon>
        <taxon>Euthyneura</taxon>
        <taxon>Tectipleura</taxon>
        <taxon>Aplysiida</taxon>
        <taxon>Aplysioidea</taxon>
        <taxon>Aplysiidae</taxon>
        <taxon>Aplysia</taxon>
    </lineage>
</organism>
<feature type="compositionally biased region" description="Polar residues" evidence="1">
    <location>
        <begin position="363"/>
        <end position="381"/>
    </location>
</feature>
<feature type="compositionally biased region" description="Low complexity" evidence="1">
    <location>
        <begin position="1766"/>
        <end position="1782"/>
    </location>
</feature>
<feature type="region of interest" description="Disordered" evidence="1">
    <location>
        <begin position="788"/>
        <end position="854"/>
    </location>
</feature>
<feature type="compositionally biased region" description="Polar residues" evidence="1">
    <location>
        <begin position="1846"/>
        <end position="1856"/>
    </location>
</feature>
<name>A0ABM0K7H3_APLCA</name>
<feature type="compositionally biased region" description="Basic and acidic residues" evidence="1">
    <location>
        <begin position="2140"/>
        <end position="2151"/>
    </location>
</feature>
<feature type="compositionally biased region" description="Polar residues" evidence="1">
    <location>
        <begin position="2096"/>
        <end position="2137"/>
    </location>
</feature>
<feature type="region of interest" description="Disordered" evidence="1">
    <location>
        <begin position="273"/>
        <end position="299"/>
    </location>
</feature>
<dbReference type="RefSeq" id="XP_005110579.2">
    <property type="nucleotide sequence ID" value="XM_005110522.3"/>
</dbReference>
<feature type="compositionally biased region" description="Low complexity" evidence="1">
    <location>
        <begin position="2083"/>
        <end position="2092"/>
    </location>
</feature>
<feature type="region of interest" description="Disordered" evidence="1">
    <location>
        <begin position="739"/>
        <end position="768"/>
    </location>
</feature>
<feature type="region of interest" description="Disordered" evidence="1">
    <location>
        <begin position="1844"/>
        <end position="1990"/>
    </location>
</feature>
<feature type="compositionally biased region" description="Polar residues" evidence="1">
    <location>
        <begin position="659"/>
        <end position="671"/>
    </location>
</feature>
<feature type="compositionally biased region" description="Basic and acidic residues" evidence="1">
    <location>
        <begin position="394"/>
        <end position="408"/>
    </location>
</feature>
<feature type="compositionally biased region" description="Basic and acidic residues" evidence="1">
    <location>
        <begin position="934"/>
        <end position="967"/>
    </location>
</feature>
<proteinExistence type="predicted"/>
<feature type="compositionally biased region" description="Low complexity" evidence="1">
    <location>
        <begin position="1258"/>
        <end position="1269"/>
    </location>
</feature>
<dbReference type="GeneID" id="101850915"/>
<feature type="compositionally biased region" description="Polar residues" evidence="1">
    <location>
        <begin position="1748"/>
        <end position="1759"/>
    </location>
</feature>